<keyword evidence="1" id="KW-0472">Membrane</keyword>
<keyword evidence="1" id="KW-0812">Transmembrane</keyword>
<dbReference type="Proteomes" id="UP000268094">
    <property type="component" value="Unassembled WGS sequence"/>
</dbReference>
<dbReference type="CDD" id="cd24049">
    <property type="entry name" value="ASKHA_NBD_PilM"/>
    <property type="match status" value="1"/>
</dbReference>
<keyword evidence="1" id="KW-1133">Transmembrane helix</keyword>
<organism evidence="2 3">
    <name type="scientific">Corallococcus terminator</name>
    <dbReference type="NCBI Taxonomy" id="2316733"/>
    <lineage>
        <taxon>Bacteria</taxon>
        <taxon>Pseudomonadati</taxon>
        <taxon>Myxococcota</taxon>
        <taxon>Myxococcia</taxon>
        <taxon>Myxococcales</taxon>
        <taxon>Cystobacterineae</taxon>
        <taxon>Myxococcaceae</taxon>
        <taxon>Corallococcus</taxon>
    </lineage>
</organism>
<sequence>MARILGLDLGSHSVKGVVLDSGTKSHITQAFAEVRRAQEGERPETLRAAVEELLQKMPEGHVDQVVIALPGPSLTTHAVSLPFSDAKRVEATLPFEVGSQLPFDISEVVYDYQVVGQKDTGGKDKAADLLVGVVRKEELKSLLELLTGLQVDPRVITHPALAYQNLFIQAPGLFEGVGEGGTIAVVDIGHERTSVAIGRPGQGVEFARTFSGGGRDLTRALATEFQTTPAEAHQWKEAHGAMASAAQGPDAERAANAFVRGLQQVLRELRPSFKSFTARTRRPVTAVVLAGGTARMPGLAEQLSKDLNLPVRVLALPADSAGKIPASDAPAAAQAYALAMRGNAAGAKAPRFNLRRGEFAFKGGYDYVKDRLGLLASFAVTLLLLLVAFGVVRNTVLARREAEVDAVLCKTTQRILGTCEQNYDRAINMLKGVESPAAALPSMSAVNLLAEITQRVPPEVPVRFDRIQVDLDRVMLQGETDSSKQIDTLSTALKGHRCFKDVKEGKVEKTRDGQKVTFRLDVQVQCPGETQGGET</sequence>
<dbReference type="AlphaFoldDB" id="A0A3A8ISD5"/>
<accession>A0A3A8ISD5</accession>
<dbReference type="InterPro" id="IPR007813">
    <property type="entry name" value="PilN"/>
</dbReference>
<dbReference type="InterPro" id="IPR005883">
    <property type="entry name" value="PilM"/>
</dbReference>
<evidence type="ECO:0000313" key="3">
    <source>
        <dbReference type="Proteomes" id="UP000268094"/>
    </source>
</evidence>
<dbReference type="Pfam" id="PF05137">
    <property type="entry name" value="PilN"/>
    <property type="match status" value="1"/>
</dbReference>
<dbReference type="SUPFAM" id="SSF53067">
    <property type="entry name" value="Actin-like ATPase domain"/>
    <property type="match status" value="1"/>
</dbReference>
<dbReference type="Gene3D" id="3.30.1490.300">
    <property type="match status" value="1"/>
</dbReference>
<dbReference type="OrthoDB" id="1926201at2"/>
<gene>
    <name evidence="2" type="ORF">D7V88_19595</name>
</gene>
<comment type="caution">
    <text evidence="2">The sequence shown here is derived from an EMBL/GenBank/DDBJ whole genome shotgun (WGS) entry which is preliminary data.</text>
</comment>
<name>A0A3A8ISD5_9BACT</name>
<feature type="transmembrane region" description="Helical" evidence="1">
    <location>
        <begin position="372"/>
        <end position="392"/>
    </location>
</feature>
<proteinExistence type="predicted"/>
<protein>
    <submittedName>
        <fullName evidence="2">General secretion pathway protein GspL</fullName>
    </submittedName>
</protein>
<dbReference type="RefSeq" id="WP_120542177.1">
    <property type="nucleotide sequence ID" value="NZ_RAVZ01000130.1"/>
</dbReference>
<dbReference type="Gene3D" id="3.30.420.40">
    <property type="match status" value="2"/>
</dbReference>
<dbReference type="EMBL" id="RAVZ01000130">
    <property type="protein sequence ID" value="RKG85588.1"/>
    <property type="molecule type" value="Genomic_DNA"/>
</dbReference>
<evidence type="ECO:0000313" key="2">
    <source>
        <dbReference type="EMBL" id="RKG85588.1"/>
    </source>
</evidence>
<dbReference type="InterPro" id="IPR050696">
    <property type="entry name" value="FtsA/MreB"/>
</dbReference>
<reference evidence="3" key="1">
    <citation type="submission" date="2018-09" db="EMBL/GenBank/DDBJ databases">
        <authorList>
            <person name="Livingstone P.G."/>
            <person name="Whitworth D.E."/>
        </authorList>
    </citation>
    <scope>NUCLEOTIDE SEQUENCE [LARGE SCALE GENOMIC DNA]</scope>
    <source>
        <strain evidence="3">CA054A</strain>
    </source>
</reference>
<dbReference type="PANTHER" id="PTHR32432:SF3">
    <property type="entry name" value="ETHANOLAMINE UTILIZATION PROTEIN EUTJ"/>
    <property type="match status" value="1"/>
</dbReference>
<keyword evidence="3" id="KW-1185">Reference proteome</keyword>
<dbReference type="InterPro" id="IPR043129">
    <property type="entry name" value="ATPase_NBD"/>
</dbReference>
<dbReference type="PANTHER" id="PTHR32432">
    <property type="entry name" value="CELL DIVISION PROTEIN FTSA-RELATED"/>
    <property type="match status" value="1"/>
</dbReference>
<dbReference type="Pfam" id="PF11104">
    <property type="entry name" value="PilM_2"/>
    <property type="match status" value="1"/>
</dbReference>
<evidence type="ECO:0000256" key="1">
    <source>
        <dbReference type="SAM" id="Phobius"/>
    </source>
</evidence>